<evidence type="ECO:0008006" key="3">
    <source>
        <dbReference type="Google" id="ProtNLM"/>
    </source>
</evidence>
<organism evidence="1 2">
    <name type="scientific">Spirosoma telluris</name>
    <dbReference type="NCBI Taxonomy" id="2183553"/>
    <lineage>
        <taxon>Bacteria</taxon>
        <taxon>Pseudomonadati</taxon>
        <taxon>Bacteroidota</taxon>
        <taxon>Cytophagia</taxon>
        <taxon>Cytophagales</taxon>
        <taxon>Cytophagaceae</taxon>
        <taxon>Spirosoma</taxon>
    </lineage>
</organism>
<name>A0A327NHL0_9BACT</name>
<sequence>MVVSVSKTDIINCSSANSGAISLSATGGAGAYQYSINNGGSYQDSPQFTDLQAGAYAIIVKDANGCQTPTSVTVTPACCLTTVASPTTITNGQSATLTASGCSGTVSWVGGPTNSVYVVSPTQTTSYTAICAINGAGTCRSEVTVTFNPLCAISVVAKPATITNGQSSTLTVSGCSGAISWIGTAQEGSVYIVNPTQTTTYTAICTLSASNTCSSSVTVTVNQPVCNLTTSASPTTITNGQSATLTASGCSGNITWTNTEQTGASIVVSPSLTTSYIATCSIPTSGSPVSCTSAVTVTVNQPACNLITLASPTTITSGQSSTLTASGCSGAVYWSGGGVDRGGNSIVVNPTQTTSYTASCVITTSGDPVICTSEVTVTIGQPVCSITTSASPLTITNGQSSTLTASGCAGAVSWVGGPTNSVYIVNPTQTTTYTAICTLSASNTCTSVVTVAVNQPVCALTTSASPLTITNGQSATLTASGCGGTVSWAGGPASSVYVVNPTQTTSYTTTCTIATSGSPVTCQSIVTVTVNQPPCTLTTSASPTTITIGQSSTLTASSCSGTITWTNTEQSGSSIVVSPSNTTTYIATCSIPTSGSPVSCTSAVTVTVNPIPCTLTTSASPLTITNGQSSTLTASGCSGTVSWVGGPTALVYVVHPTQTTSYTATCTIATSGSPVTCQSIVTVTVNQPLCTLTTSASPSTITNGQSATLTATGCSGTVSWAGGPTNSVYVVNPTQTTSYTVTCSIPTSGAPVTCTSVVTVTVNQPACNLTTSASPTTITVGQSSTLTASGCSGTITWTNTEQTGSSIVVSPSNTTTYIATCSIPTSGSPVSCTSAVTVTVNPIPCILTTSASPLTITNGQSATLTASGCSGTVNWVGGPTNSVYVVNPTQTTTYTAICTLSASNTCTSVVTVTVNQPACNLTTSASPTTITNGQSASLTASGCSGTISWTNSEQTGASIIVSPSATTTYTATCTIPTSGSPVSCTSAVTVTVNPIPCTLTTSASPSTITNGQSSTLTASGCSGTVNWVGGPTNSVYVVNPTQTTTYTAVCTLSESNTCTSQVTVTVNQPLCTLTTSASPFTITNGQSSTLTASGCSGTVSWVGGPANSIYVVSPTQTTSYTAICSIPTSGSPVTCTSVVTVTVNQPTCSLTAQANPTTIFNGQSTTLTASGCANGTISWNNSQQIGSTLVVSPSETTVYTASCTIPTSGNPVVCTAPVTVTVINRPACNLQVQTNTPTIFAGSTASLTATGCSGTVSWNTGQSGTSIPVSPAATTSYTATCTISTAAGSVTCLASATVTVIARPVCNLSVQANPTAIFNGQSTTLTASGCTGGTVTWSSQQNGSSIVVSPTLTTTYSATCLISTEAGSVSCTSPVSVSVTQPILQLAGSSDILPLNAVTWIGTVTQNIGSFVWQYKTATGDWVNFPSTFDNSTPITVSATSFLGNEAPAYLNQAIQFRALSPIMISNVLTVTIRQTPPTISSLTTLKAVCSGSSTGSFSLILSRGLEAGESAFQARVYTLAGGVETLVTSYTFTGSTFTSPSVFAKGSYRVRVQSIVGAQPSDETVQDFTIDDNPPITLSATKSDVLCFGNTNGTITLVANGGVGPYQFAINGGAFQNFQSGAQHQINNLSSGTYSIQLRDGNACLSAQPILVTIAQPAASLTITSGVVKNPSGFQLTDGTITLNVTGGTPDYSFAWSVSNPTTSTQPANSG</sequence>
<keyword evidence="2" id="KW-1185">Reference proteome</keyword>
<gene>
    <name evidence="1" type="ORF">HMF3257_01405</name>
</gene>
<comment type="caution">
    <text evidence="1">The sequence shown here is derived from an EMBL/GenBank/DDBJ whole genome shotgun (WGS) entry which is preliminary data.</text>
</comment>
<proteinExistence type="predicted"/>
<accession>A0A327NHL0</accession>
<evidence type="ECO:0000313" key="2">
    <source>
        <dbReference type="Proteomes" id="UP000249016"/>
    </source>
</evidence>
<dbReference type="Proteomes" id="UP000249016">
    <property type="component" value="Unassembled WGS sequence"/>
</dbReference>
<reference evidence="1 2" key="1">
    <citation type="submission" date="2018-06" db="EMBL/GenBank/DDBJ databases">
        <title>Spirosoma sp. HMF3257 Genome sequencing and assembly.</title>
        <authorList>
            <person name="Kang H."/>
            <person name="Cha I."/>
            <person name="Kim H."/>
            <person name="Kang J."/>
            <person name="Joh K."/>
        </authorList>
    </citation>
    <scope>NUCLEOTIDE SEQUENCE [LARGE SCALE GENOMIC DNA]</scope>
    <source>
        <strain evidence="1 2">HMF3257</strain>
    </source>
</reference>
<evidence type="ECO:0000313" key="1">
    <source>
        <dbReference type="EMBL" id="RAI73424.1"/>
    </source>
</evidence>
<dbReference type="EMBL" id="QLII01000001">
    <property type="protein sequence ID" value="RAI73424.1"/>
    <property type="molecule type" value="Genomic_DNA"/>
</dbReference>
<protein>
    <recommendedName>
        <fullName evidence="3">Ig-like domain-containing protein</fullName>
    </recommendedName>
</protein>